<organism evidence="1 2">
    <name type="scientific">Rhizobium meliloti</name>
    <name type="common">Ensifer meliloti</name>
    <name type="synonym">Sinorhizobium meliloti</name>
    <dbReference type="NCBI Taxonomy" id="382"/>
    <lineage>
        <taxon>Bacteria</taxon>
        <taxon>Pseudomonadati</taxon>
        <taxon>Pseudomonadota</taxon>
        <taxon>Alphaproteobacteria</taxon>
        <taxon>Hyphomicrobiales</taxon>
        <taxon>Rhizobiaceae</taxon>
        <taxon>Sinorhizobium/Ensifer group</taxon>
        <taxon>Sinorhizobium</taxon>
    </lineage>
</organism>
<comment type="caution">
    <text evidence="1">The sequence shown here is derived from an EMBL/GenBank/DDBJ whole genome shotgun (WGS) entry which is preliminary data.</text>
</comment>
<evidence type="ECO:0000313" key="2">
    <source>
        <dbReference type="Proteomes" id="UP000231987"/>
    </source>
</evidence>
<sequence>MGTERRNTPEPIVNVFDRHGSAGLTGLALKTGDRRSVYYQKHIDVSGFSGLWIPSGNAYVDGCSFVPHQVSGHQLKDDAVQVTGGPCMSCIPSRRRAIRCGFSTAIAPASRSIAVSDKSAAATRLPNKVLGAPGSHQPLGGR</sequence>
<dbReference type="EMBL" id="NJGD01000050">
    <property type="protein sequence ID" value="PJR08324.1"/>
    <property type="molecule type" value="Genomic_DNA"/>
</dbReference>
<name>A0A2J0YSP9_RHIML</name>
<protein>
    <submittedName>
        <fullName evidence="1">Uncharacterized protein</fullName>
    </submittedName>
</protein>
<dbReference type="Proteomes" id="UP000231987">
    <property type="component" value="Unassembled WGS sequence"/>
</dbReference>
<accession>A0A2J0YSP9</accession>
<dbReference type="AlphaFoldDB" id="A0A2J0YSP9"/>
<proteinExistence type="predicted"/>
<gene>
    <name evidence="1" type="ORF">CEJ86_33180</name>
</gene>
<evidence type="ECO:0000313" key="1">
    <source>
        <dbReference type="EMBL" id="PJR08324.1"/>
    </source>
</evidence>
<reference evidence="1 2" key="1">
    <citation type="submission" date="2017-06" db="EMBL/GenBank/DDBJ databases">
        <title>Ensifer strains isolated from leguminous trees and herbs display diverse denitrification phenotypes with some acting as strong N2O sinks.</title>
        <authorList>
            <person name="Woliy K."/>
            <person name="Mania D."/>
            <person name="Bakken L.R."/>
            <person name="Frostegard A."/>
        </authorList>
    </citation>
    <scope>NUCLEOTIDE SEQUENCE [LARGE SCALE GENOMIC DNA]</scope>
    <source>
        <strain evidence="1 2">AC50a</strain>
    </source>
</reference>